<evidence type="ECO:0000313" key="3">
    <source>
        <dbReference type="EMBL" id="KAK3346384.1"/>
    </source>
</evidence>
<dbReference type="PANTHER" id="PTHR16222">
    <property type="entry name" value="ADP-RIBOSYLGLYCOHYDROLASE"/>
    <property type="match status" value="1"/>
</dbReference>
<gene>
    <name evidence="3" type="ORF">B0T25DRAFT_278156</name>
</gene>
<dbReference type="PANTHER" id="PTHR16222:SF28">
    <property type="entry name" value="ADP-RIBOSYLGLYCOHYDROLASE"/>
    <property type="match status" value="1"/>
</dbReference>
<dbReference type="Proteomes" id="UP001275084">
    <property type="component" value="Unassembled WGS sequence"/>
</dbReference>
<protein>
    <submittedName>
        <fullName evidence="3">ADP-ribosylglycohydrolase-domain-containing protein</fullName>
    </submittedName>
</protein>
<dbReference type="Pfam" id="PF03747">
    <property type="entry name" value="ADP_ribosyl_GH"/>
    <property type="match status" value="1"/>
</dbReference>
<dbReference type="GO" id="GO:0046872">
    <property type="term" value="F:metal ion binding"/>
    <property type="evidence" value="ECO:0007669"/>
    <property type="project" value="UniProtKB-KW"/>
</dbReference>
<feature type="binding site" evidence="1">
    <location>
        <position position="330"/>
    </location>
    <ligand>
        <name>Mg(2+)</name>
        <dbReference type="ChEBI" id="CHEBI:18420"/>
        <label>1</label>
    </ligand>
</feature>
<accession>A0AAJ0MB10</accession>
<proteinExistence type="predicted"/>
<comment type="cofactor">
    <cofactor evidence="1">
        <name>Mg(2+)</name>
        <dbReference type="ChEBI" id="CHEBI:18420"/>
    </cofactor>
    <text evidence="1">Binds 2 magnesium ions per subunit.</text>
</comment>
<feature type="region of interest" description="Disordered" evidence="2">
    <location>
        <begin position="420"/>
        <end position="449"/>
    </location>
</feature>
<dbReference type="AlphaFoldDB" id="A0AAJ0MB10"/>
<keyword evidence="4" id="KW-1185">Reference proteome</keyword>
<dbReference type="InterPro" id="IPR036705">
    <property type="entry name" value="Ribosyl_crysJ1_sf"/>
</dbReference>
<evidence type="ECO:0000256" key="2">
    <source>
        <dbReference type="SAM" id="MobiDB-lite"/>
    </source>
</evidence>
<name>A0AAJ0MB10_9PEZI</name>
<sequence length="449" mass="48787">MSLPTALNPSATTTLLHASIQDRVIGVLVGSALGDTIGLYTEFLSAATSLSTYPSRTFTLLPTPTPMKLDLHRASKEAGHWTDDTDHALLLLLAFLHTAKSLSPNDPPFPTQAALAARLRHWVSSGLRTLDTMPLGLGRLVGTVVATTGFDAEPARVAREYWERTGRAIAPNGSLMRTHPLGLMCLWQTEEVAFQLAADMSRVTHADPRCVVACVVGTGLVRALVRGEVGDESDVDAVLSRGKGWFLRGEGGELDEEEFQKYAAAGSLEELKLDEAVAIGYVYKALGAGVVLLRMAMRRMTEAGGGWLERDRLFEELVTELIMCGGDADTNACFAGALLGAYLGYGALPAHWKHGMKHEAWFLSKAEALCQVLGLKGGQYDGHEDKDTHLDGGREPITQNEMECRWMLLQQAVGLKMKEAADEENASASKRKSGWSVSLPWKDKDKIKR</sequence>
<feature type="binding site" evidence="1">
    <location>
        <position position="329"/>
    </location>
    <ligand>
        <name>Mg(2+)</name>
        <dbReference type="ChEBI" id="CHEBI:18420"/>
        <label>1</label>
    </ligand>
</feature>
<dbReference type="SUPFAM" id="SSF101478">
    <property type="entry name" value="ADP-ribosylglycohydrolase"/>
    <property type="match status" value="1"/>
</dbReference>
<feature type="binding site" evidence="1">
    <location>
        <position position="84"/>
    </location>
    <ligand>
        <name>Mg(2+)</name>
        <dbReference type="ChEBI" id="CHEBI:18420"/>
        <label>1</label>
    </ligand>
</feature>
<evidence type="ECO:0000256" key="1">
    <source>
        <dbReference type="PIRSR" id="PIRSR605502-1"/>
    </source>
</evidence>
<reference evidence="3" key="1">
    <citation type="journal article" date="2023" name="Mol. Phylogenet. Evol.">
        <title>Genome-scale phylogeny and comparative genomics of the fungal order Sordariales.</title>
        <authorList>
            <person name="Hensen N."/>
            <person name="Bonometti L."/>
            <person name="Westerberg I."/>
            <person name="Brannstrom I.O."/>
            <person name="Guillou S."/>
            <person name="Cros-Aarteil S."/>
            <person name="Calhoun S."/>
            <person name="Haridas S."/>
            <person name="Kuo A."/>
            <person name="Mondo S."/>
            <person name="Pangilinan J."/>
            <person name="Riley R."/>
            <person name="LaButti K."/>
            <person name="Andreopoulos B."/>
            <person name="Lipzen A."/>
            <person name="Chen C."/>
            <person name="Yan M."/>
            <person name="Daum C."/>
            <person name="Ng V."/>
            <person name="Clum A."/>
            <person name="Steindorff A."/>
            <person name="Ohm R.A."/>
            <person name="Martin F."/>
            <person name="Silar P."/>
            <person name="Natvig D.O."/>
            <person name="Lalanne C."/>
            <person name="Gautier V."/>
            <person name="Ament-Velasquez S.L."/>
            <person name="Kruys A."/>
            <person name="Hutchinson M.I."/>
            <person name="Powell A.J."/>
            <person name="Barry K."/>
            <person name="Miller A.N."/>
            <person name="Grigoriev I.V."/>
            <person name="Debuchy R."/>
            <person name="Gladieux P."/>
            <person name="Hiltunen Thoren M."/>
            <person name="Johannesson H."/>
        </authorList>
    </citation>
    <scope>NUCLEOTIDE SEQUENCE</scope>
    <source>
        <strain evidence="3">CBS 955.72</strain>
    </source>
</reference>
<reference evidence="3" key="2">
    <citation type="submission" date="2023-06" db="EMBL/GenBank/DDBJ databases">
        <authorList>
            <consortium name="Lawrence Berkeley National Laboratory"/>
            <person name="Haridas S."/>
            <person name="Hensen N."/>
            <person name="Bonometti L."/>
            <person name="Westerberg I."/>
            <person name="Brannstrom I.O."/>
            <person name="Guillou S."/>
            <person name="Cros-Aarteil S."/>
            <person name="Calhoun S."/>
            <person name="Kuo A."/>
            <person name="Mondo S."/>
            <person name="Pangilinan J."/>
            <person name="Riley R."/>
            <person name="Labutti K."/>
            <person name="Andreopoulos B."/>
            <person name="Lipzen A."/>
            <person name="Chen C."/>
            <person name="Yanf M."/>
            <person name="Daum C."/>
            <person name="Ng V."/>
            <person name="Clum A."/>
            <person name="Steindorff A."/>
            <person name="Ohm R."/>
            <person name="Martin F."/>
            <person name="Silar P."/>
            <person name="Natvig D."/>
            <person name="Lalanne C."/>
            <person name="Gautier V."/>
            <person name="Ament-Velasquez S.L."/>
            <person name="Kruys A."/>
            <person name="Hutchinson M.I."/>
            <person name="Powell A.J."/>
            <person name="Barry K."/>
            <person name="Miller A.N."/>
            <person name="Grigoriev I.V."/>
            <person name="Debuchy R."/>
            <person name="Gladieux P."/>
            <person name="Thoren M.H."/>
            <person name="Johannesson H."/>
        </authorList>
    </citation>
    <scope>NUCLEOTIDE SEQUENCE</scope>
    <source>
        <strain evidence="3">CBS 955.72</strain>
    </source>
</reference>
<feature type="binding site" evidence="1">
    <location>
        <position position="327"/>
    </location>
    <ligand>
        <name>Mg(2+)</name>
        <dbReference type="ChEBI" id="CHEBI:18420"/>
        <label>1</label>
    </ligand>
</feature>
<keyword evidence="1" id="KW-0460">Magnesium</keyword>
<dbReference type="Gene3D" id="1.10.4080.10">
    <property type="entry name" value="ADP-ribosylation/Crystallin J1"/>
    <property type="match status" value="1"/>
</dbReference>
<feature type="binding site" evidence="1">
    <location>
        <position position="83"/>
    </location>
    <ligand>
        <name>Mg(2+)</name>
        <dbReference type="ChEBI" id="CHEBI:18420"/>
        <label>1</label>
    </ligand>
</feature>
<dbReference type="EMBL" id="JAUIQD010000006">
    <property type="protein sequence ID" value="KAK3346384.1"/>
    <property type="molecule type" value="Genomic_DNA"/>
</dbReference>
<dbReference type="InterPro" id="IPR005502">
    <property type="entry name" value="Ribosyl_crysJ1"/>
</dbReference>
<keyword evidence="1" id="KW-0479">Metal-binding</keyword>
<feature type="binding site" evidence="1">
    <location>
        <position position="82"/>
    </location>
    <ligand>
        <name>Mg(2+)</name>
        <dbReference type="ChEBI" id="CHEBI:18420"/>
        <label>1</label>
    </ligand>
</feature>
<organism evidence="3 4">
    <name type="scientific">Lasiosphaeria hispida</name>
    <dbReference type="NCBI Taxonomy" id="260671"/>
    <lineage>
        <taxon>Eukaryota</taxon>
        <taxon>Fungi</taxon>
        <taxon>Dikarya</taxon>
        <taxon>Ascomycota</taxon>
        <taxon>Pezizomycotina</taxon>
        <taxon>Sordariomycetes</taxon>
        <taxon>Sordariomycetidae</taxon>
        <taxon>Sordariales</taxon>
        <taxon>Lasiosphaeriaceae</taxon>
        <taxon>Lasiosphaeria</taxon>
    </lineage>
</organism>
<evidence type="ECO:0000313" key="4">
    <source>
        <dbReference type="Proteomes" id="UP001275084"/>
    </source>
</evidence>
<dbReference type="InterPro" id="IPR050792">
    <property type="entry name" value="ADP-ribosylglycohydrolase"/>
</dbReference>
<comment type="caution">
    <text evidence="3">The sequence shown here is derived from an EMBL/GenBank/DDBJ whole genome shotgun (WGS) entry which is preliminary data.</text>
</comment>